<comment type="caution">
    <text evidence="2">The sequence shown here is derived from an EMBL/GenBank/DDBJ whole genome shotgun (WGS) entry which is preliminary data.</text>
</comment>
<accession>A0ABD6A3E2</accession>
<dbReference type="AlphaFoldDB" id="A0ABD6A3E2"/>
<reference evidence="2 3" key="1">
    <citation type="journal article" date="2019" name="Int. J. Syst. Evol. Microbiol.">
        <title>The Global Catalogue of Microorganisms (GCM) 10K type strain sequencing project: providing services to taxonomists for standard genome sequencing and annotation.</title>
        <authorList>
            <consortium name="The Broad Institute Genomics Platform"/>
            <consortium name="The Broad Institute Genome Sequencing Center for Infectious Disease"/>
            <person name="Wu L."/>
            <person name="Ma J."/>
        </authorList>
    </citation>
    <scope>NUCLEOTIDE SEQUENCE [LARGE SCALE GENOMIC DNA]</scope>
    <source>
        <strain evidence="2 3">GX21</strain>
    </source>
</reference>
<feature type="transmembrane region" description="Helical" evidence="1">
    <location>
        <begin position="265"/>
        <end position="282"/>
    </location>
</feature>
<evidence type="ECO:0000256" key="1">
    <source>
        <dbReference type="SAM" id="Phobius"/>
    </source>
</evidence>
<protein>
    <submittedName>
        <fullName evidence="2">Uncharacterized protein</fullName>
    </submittedName>
</protein>
<feature type="transmembrane region" description="Helical" evidence="1">
    <location>
        <begin position="289"/>
        <end position="312"/>
    </location>
</feature>
<evidence type="ECO:0000313" key="2">
    <source>
        <dbReference type="EMBL" id="MFC7257102.1"/>
    </source>
</evidence>
<gene>
    <name evidence="2" type="ORF">ACFQKE_17730</name>
</gene>
<feature type="transmembrane region" description="Helical" evidence="1">
    <location>
        <begin position="231"/>
        <end position="253"/>
    </location>
</feature>
<proteinExistence type="predicted"/>
<sequence length="347" mass="36215">MSPSFPSIRTIAILLLLVVGSTLSFAFHATAGGATITYEATAVEPGGNPELVTRTTSNVTDLNEQLSDTPSQYQQPIRAAAATGTYNGTLSPELHIVIDDIETPYVRYNGSYYAWALSSDGETTNATISMQQTDPEIVFASVARPVSEASPEVQTAIGTGTTTGPIVESGLYRQDGTYYVVAPENEDALATQLAGTFVGFALTPVGRGYVAVALGFLAYRYRDPTRDRLLTVRRAAAIVALAIPIALVGTALFESGSPTRFVTGPASATVVASGVVAGVLTAQRRWLRLVGMTIGIGLLTTVAISAVLGLVGLVFGPLAVVLGFVTGVVPFGYGYAFAQTAPREPAQ</sequence>
<keyword evidence="3" id="KW-1185">Reference proteome</keyword>
<evidence type="ECO:0000313" key="3">
    <source>
        <dbReference type="Proteomes" id="UP001596434"/>
    </source>
</evidence>
<dbReference type="EMBL" id="JBHTAT010000004">
    <property type="protein sequence ID" value="MFC7257102.1"/>
    <property type="molecule type" value="Genomic_DNA"/>
</dbReference>
<dbReference type="Proteomes" id="UP001596434">
    <property type="component" value="Unassembled WGS sequence"/>
</dbReference>
<keyword evidence="1" id="KW-0472">Membrane</keyword>
<dbReference type="RefSeq" id="WP_340696339.1">
    <property type="nucleotide sequence ID" value="NZ_JBHTAT010000004.1"/>
</dbReference>
<organism evidence="2 3">
    <name type="scientific">Haloplanus litoreus</name>
    <dbReference type="NCBI Taxonomy" id="767515"/>
    <lineage>
        <taxon>Archaea</taxon>
        <taxon>Methanobacteriati</taxon>
        <taxon>Methanobacteriota</taxon>
        <taxon>Stenosarchaea group</taxon>
        <taxon>Halobacteria</taxon>
        <taxon>Halobacteriales</taxon>
        <taxon>Haloferacaceae</taxon>
        <taxon>Haloplanus</taxon>
    </lineage>
</organism>
<dbReference type="GeneID" id="96955391"/>
<keyword evidence="1" id="KW-1133">Transmembrane helix</keyword>
<dbReference type="InterPro" id="IPR058440">
    <property type="entry name" value="DUF8127"/>
</dbReference>
<feature type="transmembrane region" description="Helical" evidence="1">
    <location>
        <begin position="318"/>
        <end position="338"/>
    </location>
</feature>
<dbReference type="Pfam" id="PF26448">
    <property type="entry name" value="DUF8127"/>
    <property type="match status" value="1"/>
</dbReference>
<name>A0ABD6A3E2_9EURY</name>
<keyword evidence="1" id="KW-0812">Transmembrane</keyword>
<feature type="transmembrane region" description="Helical" evidence="1">
    <location>
        <begin position="197"/>
        <end position="219"/>
    </location>
</feature>